<proteinExistence type="predicted"/>
<reference evidence="3 4" key="1">
    <citation type="journal article" date="2014" name="PLoS Genet.">
        <title>Phylogenetically driven sequencing of extremely halophilic archaea reveals strategies for static and dynamic osmo-response.</title>
        <authorList>
            <person name="Becker E.A."/>
            <person name="Seitzer P.M."/>
            <person name="Tritt A."/>
            <person name="Larsen D."/>
            <person name="Krusor M."/>
            <person name="Yao A.I."/>
            <person name="Wu D."/>
            <person name="Madern D."/>
            <person name="Eisen J.A."/>
            <person name="Darling A.E."/>
            <person name="Facciotti M.T."/>
        </authorList>
    </citation>
    <scope>NUCLEOTIDE SEQUENCE [LARGE SCALE GENOMIC DNA]</scope>
    <source>
        <strain evidence="3 4">DSM 5350</strain>
    </source>
</reference>
<dbReference type="GO" id="GO:0016616">
    <property type="term" value="F:oxidoreductase activity, acting on the CH-OH group of donors, NAD or NADP as acceptor"/>
    <property type="evidence" value="ECO:0007669"/>
    <property type="project" value="InterPro"/>
</dbReference>
<feature type="domain" description="Malic enzyme N-terminal" evidence="2">
    <location>
        <begin position="17"/>
        <end position="51"/>
    </location>
</feature>
<dbReference type="InterPro" id="IPR051674">
    <property type="entry name" value="Malate_Decarboxylase"/>
</dbReference>
<dbReference type="STRING" id="1227455.C449_04115"/>
<feature type="non-terminal residue" evidence="3">
    <location>
        <position position="52"/>
    </location>
</feature>
<keyword evidence="1" id="KW-0560">Oxidoreductase</keyword>
<dbReference type="GO" id="GO:0004470">
    <property type="term" value="F:malic enzyme activity"/>
    <property type="evidence" value="ECO:0007669"/>
    <property type="project" value="InterPro"/>
</dbReference>
<dbReference type="AlphaFoldDB" id="M0MLE8"/>
<gene>
    <name evidence="3" type="ORF">C449_04115</name>
</gene>
<dbReference type="EMBL" id="AOMD01000013">
    <property type="protein sequence ID" value="EMA46502.1"/>
    <property type="molecule type" value="Genomic_DNA"/>
</dbReference>
<accession>M0MLE8</accession>
<dbReference type="Gene3D" id="3.40.50.10380">
    <property type="entry name" value="Malic enzyme, N-terminal domain"/>
    <property type="match status" value="1"/>
</dbReference>
<evidence type="ECO:0000313" key="4">
    <source>
        <dbReference type="Proteomes" id="UP000011669"/>
    </source>
</evidence>
<dbReference type="Proteomes" id="UP000011669">
    <property type="component" value="Unassembled WGS sequence"/>
</dbReference>
<keyword evidence="4" id="KW-1185">Reference proteome</keyword>
<dbReference type="PANTHER" id="PTHR43237:SF4">
    <property type="entry name" value="NADP-DEPENDENT MALIC ENZYME"/>
    <property type="match status" value="1"/>
</dbReference>
<dbReference type="PANTHER" id="PTHR43237">
    <property type="entry name" value="NADP-DEPENDENT MALIC ENZYME"/>
    <property type="match status" value="1"/>
</dbReference>
<evidence type="ECO:0000259" key="2">
    <source>
        <dbReference type="Pfam" id="PF00390"/>
    </source>
</evidence>
<protein>
    <submittedName>
        <fullName evidence="3">Malic enzyme</fullName>
    </submittedName>
</protein>
<name>M0MLE8_9EURY</name>
<dbReference type="SUPFAM" id="SSF53223">
    <property type="entry name" value="Aminoacid dehydrogenase-like, N-terminal domain"/>
    <property type="match status" value="1"/>
</dbReference>
<evidence type="ECO:0000313" key="3">
    <source>
        <dbReference type="EMBL" id="EMA46502.1"/>
    </source>
</evidence>
<dbReference type="InterPro" id="IPR012301">
    <property type="entry name" value="Malic_N_dom"/>
</dbReference>
<dbReference type="Pfam" id="PF00390">
    <property type="entry name" value="malic"/>
    <property type="match status" value="1"/>
</dbReference>
<evidence type="ECO:0000256" key="1">
    <source>
        <dbReference type="ARBA" id="ARBA00023002"/>
    </source>
</evidence>
<dbReference type="InterPro" id="IPR046346">
    <property type="entry name" value="Aminoacid_DH-like_N_sf"/>
</dbReference>
<sequence>MGLDEDSLEYHRQEPPGKIEIATTKPTNTQRDLSLAYSPGVAAACEEIAADP</sequence>
<comment type="caution">
    <text evidence="3">The sequence shown here is derived from an EMBL/GenBank/DDBJ whole genome shotgun (WGS) entry which is preliminary data.</text>
</comment>
<organism evidence="3 4">
    <name type="scientific">Halococcus saccharolyticus DSM 5350</name>
    <dbReference type="NCBI Taxonomy" id="1227455"/>
    <lineage>
        <taxon>Archaea</taxon>
        <taxon>Methanobacteriati</taxon>
        <taxon>Methanobacteriota</taxon>
        <taxon>Stenosarchaea group</taxon>
        <taxon>Halobacteria</taxon>
        <taxon>Halobacteriales</taxon>
        <taxon>Halococcaceae</taxon>
        <taxon>Halococcus</taxon>
    </lineage>
</organism>
<dbReference type="InterPro" id="IPR037062">
    <property type="entry name" value="Malic_N_dom_sf"/>
</dbReference>
<dbReference type="InParanoid" id="M0MLE8"/>